<keyword evidence="4 8" id="KW-0106">Calcium</keyword>
<dbReference type="PROSITE" id="PS50268">
    <property type="entry name" value="CADHERIN_2"/>
    <property type="match status" value="4"/>
</dbReference>
<evidence type="ECO:0000313" key="11">
    <source>
        <dbReference type="Proteomes" id="UP000050791"/>
    </source>
</evidence>
<dbReference type="PANTHER" id="PTHR24028:SF146">
    <property type="entry name" value="CADHERIN 96CB, ISOFORM D-RELATED"/>
    <property type="match status" value="1"/>
</dbReference>
<dbReference type="GO" id="GO:0007156">
    <property type="term" value="P:homophilic cell adhesion via plasma membrane adhesion molecules"/>
    <property type="evidence" value="ECO:0007669"/>
    <property type="project" value="InterPro"/>
</dbReference>
<evidence type="ECO:0000256" key="9">
    <source>
        <dbReference type="SAM" id="SignalP"/>
    </source>
</evidence>
<evidence type="ECO:0000256" key="4">
    <source>
        <dbReference type="ARBA" id="ARBA00022837"/>
    </source>
</evidence>
<dbReference type="InterPro" id="IPR002126">
    <property type="entry name" value="Cadherin-like_dom"/>
</dbReference>
<dbReference type="GO" id="GO:0005886">
    <property type="term" value="C:plasma membrane"/>
    <property type="evidence" value="ECO:0007669"/>
    <property type="project" value="InterPro"/>
</dbReference>
<evidence type="ECO:0000256" key="7">
    <source>
        <dbReference type="ARBA" id="ARBA00023180"/>
    </source>
</evidence>
<dbReference type="InterPro" id="IPR015919">
    <property type="entry name" value="Cadherin-like_sf"/>
</dbReference>
<dbReference type="Pfam" id="PF00028">
    <property type="entry name" value="Cadherin"/>
    <property type="match status" value="3"/>
</dbReference>
<dbReference type="GO" id="GO:0005509">
    <property type="term" value="F:calcium ion binding"/>
    <property type="evidence" value="ECO:0007669"/>
    <property type="project" value="UniProtKB-UniRule"/>
</dbReference>
<keyword evidence="7" id="KW-0325">Glycoprotein</keyword>
<keyword evidence="5" id="KW-1133">Transmembrane helix</keyword>
<evidence type="ECO:0000259" key="10">
    <source>
        <dbReference type="PROSITE" id="PS50268"/>
    </source>
</evidence>
<feature type="chain" id="PRO_5041662094" description="Cadherin domain-containing protein" evidence="9">
    <location>
        <begin position="20"/>
        <end position="1380"/>
    </location>
</feature>
<dbReference type="CDD" id="cd11304">
    <property type="entry name" value="Cadherin_repeat"/>
    <property type="match status" value="4"/>
</dbReference>
<keyword evidence="6" id="KW-0472">Membrane</keyword>
<dbReference type="FunFam" id="2.60.40.60:FF:000020">
    <property type="entry name" value="Dachsous cadherin-related 1b"/>
    <property type="match status" value="1"/>
</dbReference>
<dbReference type="Gene3D" id="2.60.40.60">
    <property type="entry name" value="Cadherins"/>
    <property type="match status" value="4"/>
</dbReference>
<accession>A0AA85BPL5</accession>
<evidence type="ECO:0000256" key="5">
    <source>
        <dbReference type="ARBA" id="ARBA00022989"/>
    </source>
</evidence>
<dbReference type="PANTHER" id="PTHR24028">
    <property type="entry name" value="CADHERIN-87A"/>
    <property type="match status" value="1"/>
</dbReference>
<feature type="signal peptide" evidence="9">
    <location>
        <begin position="1"/>
        <end position="19"/>
    </location>
</feature>
<protein>
    <recommendedName>
        <fullName evidence="10">Cadherin domain-containing protein</fullName>
    </recommendedName>
</protein>
<organism evidence="11 12">
    <name type="scientific">Schistosoma mattheei</name>
    <dbReference type="NCBI Taxonomy" id="31246"/>
    <lineage>
        <taxon>Eukaryota</taxon>
        <taxon>Metazoa</taxon>
        <taxon>Spiralia</taxon>
        <taxon>Lophotrochozoa</taxon>
        <taxon>Platyhelminthes</taxon>
        <taxon>Trematoda</taxon>
        <taxon>Digenea</taxon>
        <taxon>Strigeidida</taxon>
        <taxon>Schistosomatoidea</taxon>
        <taxon>Schistosomatidae</taxon>
        <taxon>Schistosoma</taxon>
    </lineage>
</organism>
<feature type="domain" description="Cadherin" evidence="10">
    <location>
        <begin position="706"/>
        <end position="854"/>
    </location>
</feature>
<feature type="domain" description="Cadherin" evidence="10">
    <location>
        <begin position="195"/>
        <end position="292"/>
    </location>
</feature>
<feature type="domain" description="Cadherin" evidence="10">
    <location>
        <begin position="603"/>
        <end position="688"/>
    </location>
</feature>
<dbReference type="WBParaSite" id="SMTH1_68180.1">
    <property type="protein sequence ID" value="SMTH1_68180.1"/>
    <property type="gene ID" value="SMTH1_68180"/>
</dbReference>
<comment type="subcellular location">
    <subcellularLocation>
        <location evidence="1">Membrane</location>
        <topology evidence="1">Single-pass membrane protein</topology>
    </subcellularLocation>
</comment>
<dbReference type="SMART" id="SM00112">
    <property type="entry name" value="CA"/>
    <property type="match status" value="4"/>
</dbReference>
<sequence>MFLLLLLCVSSSNLRETIANSAVVDVMEDARPGTIIIDNLEHRFPTLNSGESKSHYFAIGNPSSPGINNLEIRRHRFDNSVQLVVKDGQNGPDREELCGARETQSESQMPFCDIPLIILHGKRHEPSYGKLTLRILDRNDNSPIFTKRDTTELRIPENIESFDMVSSSAAIHPQILHSNNKPTSGNPTTLELPKAHDIDLPENGVKTYRLTTVSGHEIDKSLFNLIVNNDNENKIGNSLPVPLLRIVGLLDREKQDEYWFHLLAIDGGNPKRTGTQTIHLVVTDINDNIPKFRKPIFHFPTFISTSDLYGNGATQEFLKIPETQTPGTPIVTIIADDPDKDLNGQITYRLKESDLEVAKKMDADDRHGASWSDLNREHSGRLIKLVVEAVDAGSPSLTGSIELLILVENINDNEPVISVQYTQPFQTESEFHNNLKGKIVGCLQENQNEPLTIAHLTVEDGDFIESNSGAISNLLEIHCETNDTRFLLEKVSNLNYADRSDSYGLSTTHFDSPLLFYKMSSLKSIDREAEPWIFVKVICVDQVKVSYALNGYQNIGKLIQSNRLTGSTTVAINRNYQFSVFETPSIAVNSIKNMFDDQSSVEIGRVSVNDLDEGVNSKVSYSFLSGEIDAFKIDENTGVIRRVGFIDREKVNQMELVVEAKDHGEPSLSSTTVIKVDVLDVNDNPPYWIMSSPNDRDKEIRRSGPEDGVYYFSLNEDAPIGSIVGTISAVDTDGIAESEMIEQIIEKQNPVKLQKTNFGNLHGTSSITYQLENEGDGKIFSINSRNGDIRLNKHLDREIRAHYEFRAFAIDDILKSVKSSQNNPYLVNKWKHQYTATATIIITVLDVNDNPPIFETPLNGQEFHIEPGSSMTTAVRYSLDNNGYGIVEIDSTTGVCYFRETIQHSLMTKLITSNQYAINGRTSNHLTDSNLISSENLITNRQHELHSFTLSLTIIARDLGTPYSLNNSRTVKLVWTTESQMKSFSISNNDLLNNNNNNLFGNIDYLSDNRMTMNKLIIPLIIAYSSTKLNKTLKQNYLNENNINSNHWCLCINKYSRKLSKQENVDELKRSIQILENTTNNNNNSTMNNGNSNNNKISTNSTHNDFIINDYSEFNTRNRDNHEKELIRSRNTQAEVFLKACLPDCVPSVTGGQVDQTWTCRDDKTRFKWNEIQSFRPDYFQKQHSSNQRLTRTFSDDSVVNVRQFDVGYTALCAYPSSPHNHSQFIPIQPDINFDSYYNEQKTTNHLLFSPYLNRKSQVSNNEISNFDNSKVAIHSTVSMPFTLSGLSTGNRVLAPGSIIEAPSSYYGPIGLTNTCQISYPSMQTIPSSYDIGQNSNGWIEKYEEFESDKELAALSKLTENSCNSRKPKLADAYAENSFV</sequence>
<dbReference type="PRINTS" id="PR00205">
    <property type="entry name" value="CADHERIN"/>
</dbReference>
<dbReference type="InterPro" id="IPR050174">
    <property type="entry name" value="Protocadherin/Cadherin-CA"/>
</dbReference>
<evidence type="ECO:0000256" key="6">
    <source>
        <dbReference type="ARBA" id="ARBA00023136"/>
    </source>
</evidence>
<evidence type="ECO:0000256" key="1">
    <source>
        <dbReference type="ARBA" id="ARBA00004167"/>
    </source>
</evidence>
<keyword evidence="9" id="KW-0732">Signal</keyword>
<keyword evidence="2" id="KW-0812">Transmembrane</keyword>
<evidence type="ECO:0000256" key="3">
    <source>
        <dbReference type="ARBA" id="ARBA00022737"/>
    </source>
</evidence>
<name>A0AA85BPL5_9TREM</name>
<dbReference type="InterPro" id="IPR020894">
    <property type="entry name" value="Cadherin_CS"/>
</dbReference>
<evidence type="ECO:0000256" key="2">
    <source>
        <dbReference type="ARBA" id="ARBA00022692"/>
    </source>
</evidence>
<dbReference type="SUPFAM" id="SSF49313">
    <property type="entry name" value="Cadherin-like"/>
    <property type="match status" value="4"/>
</dbReference>
<evidence type="ECO:0000256" key="8">
    <source>
        <dbReference type="PROSITE-ProRule" id="PRU00043"/>
    </source>
</evidence>
<dbReference type="Proteomes" id="UP000050791">
    <property type="component" value="Unassembled WGS sequence"/>
</dbReference>
<proteinExistence type="predicted"/>
<keyword evidence="3" id="KW-0677">Repeat</keyword>
<reference evidence="12" key="1">
    <citation type="submission" date="2023-11" db="UniProtKB">
        <authorList>
            <consortium name="WormBaseParasite"/>
        </authorList>
    </citation>
    <scope>IDENTIFICATION</scope>
</reference>
<feature type="domain" description="Cadherin" evidence="10">
    <location>
        <begin position="312"/>
        <end position="417"/>
    </location>
</feature>
<evidence type="ECO:0000313" key="12">
    <source>
        <dbReference type="WBParaSite" id="SMTH1_68180.1"/>
    </source>
</evidence>
<dbReference type="PROSITE" id="PS00232">
    <property type="entry name" value="CADHERIN_1"/>
    <property type="match status" value="3"/>
</dbReference>